<dbReference type="Proteomes" id="UP000031967">
    <property type="component" value="Unassembled WGS sequence"/>
</dbReference>
<gene>
    <name evidence="2" type="ORF">SD70_03040</name>
</gene>
<accession>A0ABR5AMI6</accession>
<evidence type="ECO:0000256" key="1">
    <source>
        <dbReference type="SAM" id="MobiDB-lite"/>
    </source>
</evidence>
<feature type="region of interest" description="Disordered" evidence="1">
    <location>
        <begin position="1"/>
        <end position="90"/>
    </location>
</feature>
<comment type="caution">
    <text evidence="2">The sequence shown here is derived from an EMBL/GenBank/DDBJ whole genome shotgun (WGS) entry which is preliminary data.</text>
</comment>
<dbReference type="EMBL" id="JXAK01000003">
    <property type="protein sequence ID" value="KIL42156.1"/>
    <property type="molecule type" value="Genomic_DNA"/>
</dbReference>
<evidence type="ECO:0000313" key="3">
    <source>
        <dbReference type="Proteomes" id="UP000031967"/>
    </source>
</evidence>
<feature type="compositionally biased region" description="Polar residues" evidence="1">
    <location>
        <begin position="57"/>
        <end position="90"/>
    </location>
</feature>
<organism evidence="2 3">
    <name type="scientific">Gordoniibacillus kamchatkensis</name>
    <dbReference type="NCBI Taxonomy" id="1590651"/>
    <lineage>
        <taxon>Bacteria</taxon>
        <taxon>Bacillati</taxon>
        <taxon>Bacillota</taxon>
        <taxon>Bacilli</taxon>
        <taxon>Bacillales</taxon>
        <taxon>Paenibacillaceae</taxon>
        <taxon>Gordoniibacillus</taxon>
    </lineage>
</organism>
<evidence type="ECO:0008006" key="4">
    <source>
        <dbReference type="Google" id="ProtNLM"/>
    </source>
</evidence>
<feature type="compositionally biased region" description="Polar residues" evidence="1">
    <location>
        <begin position="1"/>
        <end position="10"/>
    </location>
</feature>
<sequence length="90" mass="9061">MPNEQQNNRYTNAAGQAQQTANQAGSAAAQSAVTQQAATNQAAQNAAAQAVAGENEQGIQSAQAGMNQTRAQAGQPQTTAASDTSEQTQG</sequence>
<reference evidence="2 3" key="1">
    <citation type="submission" date="2014-12" db="EMBL/GenBank/DDBJ databases">
        <title>Draft genome sequence of Paenibacillus kamchatkensis strain B-2647.</title>
        <authorList>
            <person name="Karlyshev A.V."/>
            <person name="Kudryashova E.B."/>
        </authorList>
    </citation>
    <scope>NUCLEOTIDE SEQUENCE [LARGE SCALE GENOMIC DNA]</scope>
    <source>
        <strain evidence="2 3">VKM B-2647</strain>
    </source>
</reference>
<protein>
    <recommendedName>
        <fullName evidence="4">Small, acid-soluble spore protein gamma-type</fullName>
    </recommendedName>
</protein>
<dbReference type="RefSeq" id="WP_041045513.1">
    <property type="nucleotide sequence ID" value="NZ_JXAK01000003.1"/>
</dbReference>
<feature type="compositionally biased region" description="Low complexity" evidence="1">
    <location>
        <begin position="11"/>
        <end position="52"/>
    </location>
</feature>
<keyword evidence="3" id="KW-1185">Reference proteome</keyword>
<name>A0ABR5AMI6_9BACL</name>
<proteinExistence type="predicted"/>
<evidence type="ECO:0000313" key="2">
    <source>
        <dbReference type="EMBL" id="KIL42156.1"/>
    </source>
</evidence>